<accession>A0A6P7TFP8</accession>
<dbReference type="GO" id="GO:0042383">
    <property type="term" value="C:sarcolemma"/>
    <property type="evidence" value="ECO:0007669"/>
    <property type="project" value="TreeGrafter"/>
</dbReference>
<reference evidence="17 18" key="1">
    <citation type="submission" date="2025-08" db="UniProtKB">
        <authorList>
            <consortium name="RefSeq"/>
        </authorList>
    </citation>
    <scope>IDENTIFICATION</scope>
</reference>
<evidence type="ECO:0000256" key="5">
    <source>
        <dbReference type="ARBA" id="ARBA00022427"/>
    </source>
</evidence>
<dbReference type="RefSeq" id="XP_029648246.1">
    <property type="nucleotide sequence ID" value="XM_029792386.2"/>
</dbReference>
<protein>
    <submittedName>
        <fullName evidence="17 18">Blood vessel epicardial substance-like</fullName>
    </submittedName>
</protein>
<evidence type="ECO:0000256" key="9">
    <source>
        <dbReference type="ARBA" id="ARBA00022889"/>
    </source>
</evidence>
<evidence type="ECO:0000259" key="15">
    <source>
        <dbReference type="Pfam" id="PF04831"/>
    </source>
</evidence>
<proteinExistence type="inferred from homology"/>
<keyword evidence="10" id="KW-0965">Cell junction</keyword>
<comment type="subcellular location">
    <subcellularLocation>
        <location evidence="3">Cell junction</location>
        <location evidence="3">Tight junction</location>
    </subcellularLocation>
    <subcellularLocation>
        <location evidence="1">Lateral cell membrane</location>
    </subcellularLocation>
    <subcellularLocation>
        <location evidence="2">Membrane</location>
        <topology evidence="2">Multi-pass membrane protein</topology>
    </subcellularLocation>
</comment>
<keyword evidence="9" id="KW-0130">Cell adhesion</keyword>
<dbReference type="GO" id="GO:0005923">
    <property type="term" value="C:bicellular tight junction"/>
    <property type="evidence" value="ECO:0007669"/>
    <property type="project" value="UniProtKB-SubCell"/>
</dbReference>
<dbReference type="Pfam" id="PF04831">
    <property type="entry name" value="POPDC1-3"/>
    <property type="match status" value="1"/>
</dbReference>
<evidence type="ECO:0000256" key="14">
    <source>
        <dbReference type="SAM" id="Phobius"/>
    </source>
</evidence>
<organism evidence="16 17">
    <name type="scientific">Octopus sinensis</name>
    <name type="common">East Asian common octopus</name>
    <dbReference type="NCBI Taxonomy" id="2607531"/>
    <lineage>
        <taxon>Eukaryota</taxon>
        <taxon>Metazoa</taxon>
        <taxon>Spiralia</taxon>
        <taxon>Lophotrochozoa</taxon>
        <taxon>Mollusca</taxon>
        <taxon>Cephalopoda</taxon>
        <taxon>Coleoidea</taxon>
        <taxon>Octopodiformes</taxon>
        <taxon>Octopoda</taxon>
        <taxon>Incirrata</taxon>
        <taxon>Octopodidae</taxon>
        <taxon>Octopus</taxon>
    </lineage>
</organism>
<evidence type="ECO:0000256" key="2">
    <source>
        <dbReference type="ARBA" id="ARBA00004141"/>
    </source>
</evidence>
<evidence type="ECO:0000313" key="18">
    <source>
        <dbReference type="RefSeq" id="XP_036367024.1"/>
    </source>
</evidence>
<keyword evidence="8 14" id="KW-0812">Transmembrane</keyword>
<dbReference type="RefSeq" id="XP_036367025.1">
    <property type="nucleotide sequence ID" value="XM_036511132.1"/>
</dbReference>
<sequence>MMLFNSTDSGSSSSTTAEGLLNSSPLLQTLQPFVVNTTLNSTSYNGTESCDVWQDVQHILFQLGSLCMAFSFLTPISFQYHILFLRCLLLFTFLFYILWAGVFICVPDILAWNCAFFSINIGHIFYLAYSMYPVHIHKDFEDVYAKLFKPLGVSRIEFKSLTRIGRLVYLRQGSVYATEGITPCGEKLSLLLRGRLKVTYDSLFLHYISSNQILDSAEYEYCHPHWQNCEKFQVTLVATEDCSLLSWNCSAIQRFLHDHPFLGTVLHNLLGKDITHKLYQIQELLQNNPDYMHCPPSSRHSSMVDIRSSLATKTSCNSLTKITINNSLELKGIPSLCPDTSYSSISSDSTGLLNYETSV</sequence>
<evidence type="ECO:0000313" key="17">
    <source>
        <dbReference type="RefSeq" id="XP_029648246.1"/>
    </source>
</evidence>
<keyword evidence="11 14" id="KW-1133">Transmembrane helix</keyword>
<dbReference type="AlphaFoldDB" id="A0A6P7TFP8"/>
<dbReference type="PANTHER" id="PTHR12101">
    <property type="entry name" value="POPEYE DOMAIN CONTAINING PROTEIN"/>
    <property type="match status" value="1"/>
</dbReference>
<keyword evidence="16" id="KW-1185">Reference proteome</keyword>
<evidence type="ECO:0000256" key="1">
    <source>
        <dbReference type="ARBA" id="ARBA00004124"/>
    </source>
</evidence>
<dbReference type="GO" id="GO:0007507">
    <property type="term" value="P:heart development"/>
    <property type="evidence" value="ECO:0007669"/>
    <property type="project" value="TreeGrafter"/>
</dbReference>
<dbReference type="GO" id="GO:0042391">
    <property type="term" value="P:regulation of membrane potential"/>
    <property type="evidence" value="ECO:0007669"/>
    <property type="project" value="TreeGrafter"/>
</dbReference>
<feature type="transmembrane region" description="Helical" evidence="14">
    <location>
        <begin position="83"/>
        <end position="104"/>
    </location>
</feature>
<dbReference type="KEGG" id="osn:115222224"/>
<name>A0A6P7TFP8_9MOLL</name>
<gene>
    <name evidence="17 18 19" type="primary">LOC115222224</name>
</gene>
<evidence type="ECO:0000313" key="16">
    <source>
        <dbReference type="Proteomes" id="UP000515154"/>
    </source>
</evidence>
<feature type="domain" description="POPDC1-3" evidence="15">
    <location>
        <begin position="56"/>
        <end position="283"/>
    </location>
</feature>
<comment type="similarity">
    <text evidence="4">Belongs to the popeye family.</text>
</comment>
<evidence type="ECO:0000256" key="11">
    <source>
        <dbReference type="ARBA" id="ARBA00022989"/>
    </source>
</evidence>
<evidence type="ECO:0000256" key="4">
    <source>
        <dbReference type="ARBA" id="ARBA00007146"/>
    </source>
</evidence>
<keyword evidence="6" id="KW-0217">Developmental protein</keyword>
<evidence type="ECO:0000313" key="19">
    <source>
        <dbReference type="RefSeq" id="XP_036367025.1"/>
    </source>
</evidence>
<evidence type="ECO:0000256" key="7">
    <source>
        <dbReference type="ARBA" id="ARBA00022475"/>
    </source>
</evidence>
<dbReference type="GO" id="GO:0051146">
    <property type="term" value="P:striated muscle cell differentiation"/>
    <property type="evidence" value="ECO:0007669"/>
    <property type="project" value="TreeGrafter"/>
</dbReference>
<keyword evidence="7" id="KW-1003">Cell membrane</keyword>
<keyword evidence="5" id="KW-0796">Tight junction</keyword>
<dbReference type="InterPro" id="IPR006916">
    <property type="entry name" value="POPDC1-3"/>
</dbReference>
<evidence type="ECO:0000256" key="8">
    <source>
        <dbReference type="ARBA" id="ARBA00022692"/>
    </source>
</evidence>
<evidence type="ECO:0000256" key="3">
    <source>
        <dbReference type="ARBA" id="ARBA00004435"/>
    </source>
</evidence>
<feature type="transmembrane region" description="Helical" evidence="14">
    <location>
        <begin position="110"/>
        <end position="129"/>
    </location>
</feature>
<dbReference type="GO" id="GO:0007155">
    <property type="term" value="P:cell adhesion"/>
    <property type="evidence" value="ECO:0007669"/>
    <property type="project" value="UniProtKB-KW"/>
</dbReference>
<evidence type="ECO:0000256" key="12">
    <source>
        <dbReference type="ARBA" id="ARBA00023136"/>
    </source>
</evidence>
<dbReference type="GO" id="GO:0030552">
    <property type="term" value="F:cAMP binding"/>
    <property type="evidence" value="ECO:0007669"/>
    <property type="project" value="TreeGrafter"/>
</dbReference>
<dbReference type="GO" id="GO:0016328">
    <property type="term" value="C:lateral plasma membrane"/>
    <property type="evidence" value="ECO:0007669"/>
    <property type="project" value="UniProtKB-SubCell"/>
</dbReference>
<keyword evidence="13" id="KW-0325">Glycoprotein</keyword>
<dbReference type="SUPFAM" id="SSF51206">
    <property type="entry name" value="cAMP-binding domain-like"/>
    <property type="match status" value="1"/>
</dbReference>
<evidence type="ECO:0000256" key="13">
    <source>
        <dbReference type="ARBA" id="ARBA00023180"/>
    </source>
</evidence>
<dbReference type="InterPro" id="IPR018490">
    <property type="entry name" value="cNMP-bd_dom_sf"/>
</dbReference>
<evidence type="ECO:0000256" key="6">
    <source>
        <dbReference type="ARBA" id="ARBA00022473"/>
    </source>
</evidence>
<evidence type="ECO:0000256" key="10">
    <source>
        <dbReference type="ARBA" id="ARBA00022949"/>
    </source>
</evidence>
<dbReference type="Proteomes" id="UP000515154">
    <property type="component" value="Linkage group LG19"/>
</dbReference>
<dbReference type="InterPro" id="IPR014710">
    <property type="entry name" value="RmlC-like_jellyroll"/>
</dbReference>
<dbReference type="RefSeq" id="XP_036367024.1">
    <property type="nucleotide sequence ID" value="XM_036511131.1"/>
</dbReference>
<dbReference type="PANTHER" id="PTHR12101:SF17">
    <property type="entry name" value="BLOOD VESSEL EPICARDIAL SUBSTANCE"/>
    <property type="match status" value="1"/>
</dbReference>
<keyword evidence="12 14" id="KW-0472">Membrane</keyword>
<dbReference type="InterPro" id="IPR055272">
    <property type="entry name" value="POPDC1-3_dom"/>
</dbReference>
<dbReference type="Gene3D" id="2.60.120.10">
    <property type="entry name" value="Jelly Rolls"/>
    <property type="match status" value="1"/>
</dbReference>